<evidence type="ECO:0000313" key="3">
    <source>
        <dbReference type="Proteomes" id="UP001064262"/>
    </source>
</evidence>
<dbReference type="RefSeq" id="WP_267145049.1">
    <property type="nucleotide sequence ID" value="NZ_JAODIL010000082.1"/>
</dbReference>
<name>A0A9J6PLW9_9GAMM</name>
<evidence type="ECO:0000313" key="2">
    <source>
        <dbReference type="EMBL" id="MCU5779321.1"/>
    </source>
</evidence>
<organism evidence="2 3">
    <name type="scientific">Winslowiella arboricola</name>
    <dbReference type="NCBI Taxonomy" id="2978220"/>
    <lineage>
        <taxon>Bacteria</taxon>
        <taxon>Pseudomonadati</taxon>
        <taxon>Pseudomonadota</taxon>
        <taxon>Gammaproteobacteria</taxon>
        <taxon>Enterobacterales</taxon>
        <taxon>Erwiniaceae</taxon>
        <taxon>Winslowiella</taxon>
    </lineage>
</organism>
<feature type="transmembrane region" description="Helical" evidence="1">
    <location>
        <begin position="155"/>
        <end position="172"/>
    </location>
</feature>
<keyword evidence="3" id="KW-1185">Reference proteome</keyword>
<dbReference type="Proteomes" id="UP001064262">
    <property type="component" value="Unassembled WGS sequence"/>
</dbReference>
<keyword evidence="1" id="KW-0472">Membrane</keyword>
<proteinExistence type="predicted"/>
<reference evidence="2" key="1">
    <citation type="submission" date="2022-09" db="EMBL/GenBank/DDBJ databases">
        <title>Winslowiella arboricola sp. nov., isolated from bleeding cankers on broadleaf hosts.</title>
        <authorList>
            <person name="Brady C."/>
            <person name="Kaur S."/>
            <person name="Crampton B."/>
            <person name="Maddock D."/>
            <person name="Arnold D."/>
            <person name="Denman S."/>
        </authorList>
    </citation>
    <scope>NUCLEOTIDE SEQUENCE</scope>
    <source>
        <strain evidence="2">BAC 15a-03b</strain>
    </source>
</reference>
<accession>A0A9J6PLW9</accession>
<gene>
    <name evidence="2" type="ORF">N5923_17695</name>
</gene>
<keyword evidence="1" id="KW-0812">Transmembrane</keyword>
<dbReference type="EMBL" id="JAODIM010000043">
    <property type="protein sequence ID" value="MCU5779321.1"/>
    <property type="molecule type" value="Genomic_DNA"/>
</dbReference>
<evidence type="ECO:0000256" key="1">
    <source>
        <dbReference type="SAM" id="Phobius"/>
    </source>
</evidence>
<feature type="transmembrane region" description="Helical" evidence="1">
    <location>
        <begin position="122"/>
        <end position="140"/>
    </location>
</feature>
<protein>
    <submittedName>
        <fullName evidence="2">Uncharacterized protein</fullName>
    </submittedName>
</protein>
<feature type="transmembrane region" description="Helical" evidence="1">
    <location>
        <begin position="54"/>
        <end position="71"/>
    </location>
</feature>
<feature type="transmembrane region" description="Helical" evidence="1">
    <location>
        <begin position="21"/>
        <end position="42"/>
    </location>
</feature>
<sequence length="211" mass="24204">MSNNKRDDLLIKMYETLNNEISRHITIVWQSISVVIGAFTLLSLAEKNLLNVDLAMGIIILLIVWLFDHLIDSGYWYNRNLVIIANIERQFLKVTDLNDIHSYFGTHRADNKMLTHLKIQRNLGVVLGILIIGYHFYTRIVPGFSVELKLENIDLIRAIPYVISIYGAWYILKQYRKANKKYAEFVVNSPGISIDSSSVKPSIGHPDRASD</sequence>
<dbReference type="AlphaFoldDB" id="A0A9J6PLW9"/>
<keyword evidence="1" id="KW-1133">Transmembrane helix</keyword>
<comment type="caution">
    <text evidence="2">The sequence shown here is derived from an EMBL/GenBank/DDBJ whole genome shotgun (WGS) entry which is preliminary data.</text>
</comment>